<dbReference type="InParanoid" id="D2VZH9"/>
<feature type="signal peptide" evidence="3">
    <location>
        <begin position="1"/>
        <end position="30"/>
    </location>
</feature>
<dbReference type="PROSITE" id="PS00022">
    <property type="entry name" value="EGF_1"/>
    <property type="match status" value="1"/>
</dbReference>
<dbReference type="InterPro" id="IPR013111">
    <property type="entry name" value="EGF_extracell"/>
</dbReference>
<dbReference type="InterPro" id="IPR000742">
    <property type="entry name" value="EGF"/>
</dbReference>
<dbReference type="KEGG" id="ngr:NAEGRDRAFT_53499"/>
<keyword evidence="3" id="KW-0732">Signal</keyword>
<feature type="repeat" description="RCC1" evidence="2">
    <location>
        <begin position="448"/>
        <end position="504"/>
    </location>
</feature>
<dbReference type="SUPFAM" id="SSF50985">
    <property type="entry name" value="RCC1/BLIP-II"/>
    <property type="match status" value="2"/>
</dbReference>
<dbReference type="InterPro" id="IPR009091">
    <property type="entry name" value="RCC1/BLIP-II"/>
</dbReference>
<dbReference type="Pfam" id="PF07974">
    <property type="entry name" value="EGF_2"/>
    <property type="match status" value="1"/>
</dbReference>
<dbReference type="PROSITE" id="PS50012">
    <property type="entry name" value="RCC1_3"/>
    <property type="match status" value="2"/>
</dbReference>
<dbReference type="Gene3D" id="2.10.25.10">
    <property type="entry name" value="Laminin"/>
    <property type="match status" value="1"/>
</dbReference>
<dbReference type="Pfam" id="PF00415">
    <property type="entry name" value="RCC1"/>
    <property type="match status" value="1"/>
</dbReference>
<dbReference type="OrthoDB" id="61110at2759"/>
<feature type="domain" description="EGF-like" evidence="4 5">
    <location>
        <begin position="835"/>
        <end position="846"/>
    </location>
</feature>
<dbReference type="GeneID" id="8853649"/>
<evidence type="ECO:0000256" key="1">
    <source>
        <dbReference type="ARBA" id="ARBA00023157"/>
    </source>
</evidence>
<dbReference type="InterPro" id="IPR051553">
    <property type="entry name" value="Ran_GTPase-activating"/>
</dbReference>
<feature type="chain" id="PRO_5003038002" evidence="3">
    <location>
        <begin position="31"/>
        <end position="878"/>
    </location>
</feature>
<dbReference type="eggNOG" id="KOG1426">
    <property type="taxonomic scope" value="Eukaryota"/>
</dbReference>
<evidence type="ECO:0000313" key="7">
    <source>
        <dbReference type="Proteomes" id="UP000006671"/>
    </source>
</evidence>
<accession>D2VZH9</accession>
<evidence type="ECO:0000256" key="2">
    <source>
        <dbReference type="PROSITE-ProRule" id="PRU00235"/>
    </source>
</evidence>
<evidence type="ECO:0000313" key="6">
    <source>
        <dbReference type="EMBL" id="EFC37850.1"/>
    </source>
</evidence>
<keyword evidence="1" id="KW-1015">Disulfide bond</keyword>
<reference evidence="6 7" key="1">
    <citation type="journal article" date="2010" name="Cell">
        <title>The genome of Naegleria gruberi illuminates early eukaryotic versatility.</title>
        <authorList>
            <person name="Fritz-Laylin L.K."/>
            <person name="Prochnik S.E."/>
            <person name="Ginger M.L."/>
            <person name="Dacks J.B."/>
            <person name="Carpenter M.L."/>
            <person name="Field M.C."/>
            <person name="Kuo A."/>
            <person name="Paredez A."/>
            <person name="Chapman J."/>
            <person name="Pham J."/>
            <person name="Shu S."/>
            <person name="Neupane R."/>
            <person name="Cipriano M."/>
            <person name="Mancuso J."/>
            <person name="Tu H."/>
            <person name="Salamov A."/>
            <person name="Lindquist E."/>
            <person name="Shapiro H."/>
            <person name="Lucas S."/>
            <person name="Grigoriev I.V."/>
            <person name="Cande W.Z."/>
            <person name="Fulton C."/>
            <person name="Rokhsar D.S."/>
            <person name="Dawson S.C."/>
        </authorList>
    </citation>
    <scope>NUCLEOTIDE SEQUENCE [LARGE SCALE GENOMIC DNA]</scope>
    <source>
        <strain evidence="6 7">NEG-M</strain>
    </source>
</reference>
<dbReference type="EMBL" id="GG738914">
    <property type="protein sequence ID" value="EFC37850.1"/>
    <property type="molecule type" value="Genomic_DNA"/>
</dbReference>
<proteinExistence type="predicted"/>
<keyword evidence="7" id="KW-1185">Reference proteome</keyword>
<dbReference type="VEuPathDB" id="AmoebaDB:NAEGRDRAFT_53499"/>
<name>D2VZH9_NAEGR</name>
<protein>
    <submittedName>
        <fullName evidence="6">Predicted protein</fullName>
    </submittedName>
</protein>
<dbReference type="RefSeq" id="XP_002670594.1">
    <property type="nucleotide sequence ID" value="XM_002670548.1"/>
</dbReference>
<evidence type="ECO:0000259" key="4">
    <source>
        <dbReference type="PROSITE" id="PS00022"/>
    </source>
</evidence>
<dbReference type="Gene3D" id="2.130.10.30">
    <property type="entry name" value="Regulator of chromosome condensation 1/beta-lactamase-inhibitor protein II"/>
    <property type="match status" value="2"/>
</dbReference>
<evidence type="ECO:0000259" key="5">
    <source>
        <dbReference type="PROSITE" id="PS01186"/>
    </source>
</evidence>
<dbReference type="PANTHER" id="PTHR45982:SF1">
    <property type="entry name" value="REGULATOR OF CHROMOSOME CONDENSATION"/>
    <property type="match status" value="1"/>
</dbReference>
<dbReference type="PANTHER" id="PTHR45982">
    <property type="entry name" value="REGULATOR OF CHROMOSOME CONDENSATION"/>
    <property type="match status" value="1"/>
</dbReference>
<evidence type="ECO:0000256" key="3">
    <source>
        <dbReference type="SAM" id="SignalP"/>
    </source>
</evidence>
<dbReference type="PRINTS" id="PR00633">
    <property type="entry name" value="RCCNDNSATION"/>
</dbReference>
<dbReference type="PROSITE" id="PS01186">
    <property type="entry name" value="EGF_2"/>
    <property type="match status" value="1"/>
</dbReference>
<organism evidence="7">
    <name type="scientific">Naegleria gruberi</name>
    <name type="common">Amoeba</name>
    <dbReference type="NCBI Taxonomy" id="5762"/>
    <lineage>
        <taxon>Eukaryota</taxon>
        <taxon>Discoba</taxon>
        <taxon>Heterolobosea</taxon>
        <taxon>Tetramitia</taxon>
        <taxon>Eutetramitia</taxon>
        <taxon>Vahlkampfiidae</taxon>
        <taxon>Naegleria</taxon>
    </lineage>
</organism>
<dbReference type="InterPro" id="IPR000408">
    <property type="entry name" value="Reg_chr_condens"/>
</dbReference>
<feature type="repeat" description="RCC1" evidence="2">
    <location>
        <begin position="295"/>
        <end position="347"/>
    </location>
</feature>
<sequence>MSVKRSGEQLLPIGLLFVICFLSILHHASCSINVKNIYNFGNADNNGFNFYYPTSIGYPAEPNSYLSTLFFNGSESYRLTTGIQARDVSVKLQQIVPATYSIYYILQYSNTTTSMPINQTILVSGGNPKTSPPKIFTLPEPTYIYTEEGKNENPFITGNRTVTKMVCLFSCLILTSDGKVFIQEYLDTSNSMTPWTETFILNNYINQDDFQPYQNVEIVDIEICGYIYCQTYFALTNYGHVFSFGCGDYIRGVATAINSYVINQIASLQNIVSLSGSKSSYSSGRSVMAAIDKDGKLYTWGSNYRGSMGVNDTSLDYTETPRQVTLLPSKVKKIHFGVSHALTILENGNVYVFGDNDAQQCDPSAGQVVWVPRKMSYINSNVTECYASGLISACIIGGNLYSWGYGRQDNYGHDFYGPNFDKIVMMNGGNLTKVGFTDANGVSVTSEGMAYVWGTNRDGILAKGEEREIRYPRNLTIPSMNISNSVSIISAKSNGDCSVIISKSNGNITSMEYWGLCSGLFPSSILPVKESLISSNLTKQEIVSIELGNQVGFILLSNGDLYGWGSPAYQFSLPITFTSSPQLFYSNVEKFALIGDDNIFFLMKNGSVLGIGRNSNYQFGFGVNAPTVFNSFTMLDISFLGVGERVVDLKVITYAATLLLLTNQGNVYGCGNNDNSKYLSLSSETNIVNFIRVNGDVKVRQLVTGGTSSMLLISTIGKPYYFYGQPYPIILPSDDSYVVSGYTMDKSYYLITRKGNLYAGGVNDYFQTSPIRYRQPPIATPDLYPKLYDGIPYLVALRQTRVSLYTRDEFSCFGYNSTNALACSSRGYCAAPNSCVCDEGYFGKECEMQSCFRNFNSNGNQLLMSDVFCKKINKMWKQ</sequence>
<dbReference type="AlphaFoldDB" id="D2VZH9"/>
<dbReference type="Proteomes" id="UP000006671">
    <property type="component" value="Unassembled WGS sequence"/>
</dbReference>
<gene>
    <name evidence="6" type="ORF">NAEGRDRAFT_53499</name>
</gene>